<dbReference type="PROSITE" id="PS50995">
    <property type="entry name" value="HTH_MARR_2"/>
    <property type="match status" value="1"/>
</dbReference>
<dbReference type="InterPro" id="IPR036388">
    <property type="entry name" value="WH-like_DNA-bd_sf"/>
</dbReference>
<dbReference type="Proteomes" id="UP000729290">
    <property type="component" value="Unassembled WGS sequence"/>
</dbReference>
<gene>
    <name evidence="5" type="ORF">H9X83_07810</name>
</gene>
<dbReference type="RefSeq" id="WP_205133719.1">
    <property type="nucleotide sequence ID" value="NZ_JACSNT010000008.1"/>
</dbReference>
<evidence type="ECO:0000259" key="4">
    <source>
        <dbReference type="PROSITE" id="PS50995"/>
    </source>
</evidence>
<dbReference type="InterPro" id="IPR036390">
    <property type="entry name" value="WH_DNA-bd_sf"/>
</dbReference>
<keyword evidence="1" id="KW-0805">Transcription regulation</keyword>
<dbReference type="PROSITE" id="PS01117">
    <property type="entry name" value="HTH_MARR_1"/>
    <property type="match status" value="1"/>
</dbReference>
<dbReference type="Gene3D" id="1.10.10.10">
    <property type="entry name" value="Winged helix-like DNA-binding domain superfamily/Winged helix DNA-binding domain"/>
    <property type="match status" value="1"/>
</dbReference>
<evidence type="ECO:0000256" key="2">
    <source>
        <dbReference type="ARBA" id="ARBA00023125"/>
    </source>
</evidence>
<comment type="caution">
    <text evidence="5">The sequence shown here is derived from an EMBL/GenBank/DDBJ whole genome shotgun (WGS) entry which is preliminary data.</text>
</comment>
<evidence type="ECO:0000256" key="1">
    <source>
        <dbReference type="ARBA" id="ARBA00023015"/>
    </source>
</evidence>
<dbReference type="PRINTS" id="PR00598">
    <property type="entry name" value="HTHMARR"/>
</dbReference>
<dbReference type="SMART" id="SM00347">
    <property type="entry name" value="HTH_MARR"/>
    <property type="match status" value="1"/>
</dbReference>
<accession>A0ABS2GBI5</accession>
<evidence type="ECO:0000313" key="6">
    <source>
        <dbReference type="Proteomes" id="UP000729290"/>
    </source>
</evidence>
<keyword evidence="2" id="KW-0238">DNA-binding</keyword>
<name>A0ABS2GBI5_9FIRM</name>
<dbReference type="PANTHER" id="PTHR42756:SF1">
    <property type="entry name" value="TRANSCRIPTIONAL REPRESSOR OF EMRAB OPERON"/>
    <property type="match status" value="1"/>
</dbReference>
<feature type="domain" description="HTH marR-type" evidence="4">
    <location>
        <begin position="1"/>
        <end position="134"/>
    </location>
</feature>
<dbReference type="NCBIfam" id="NF045593">
    <property type="entry name" value="bilirub_TF_BilQ"/>
    <property type="match status" value="1"/>
</dbReference>
<evidence type="ECO:0000256" key="3">
    <source>
        <dbReference type="ARBA" id="ARBA00023163"/>
    </source>
</evidence>
<dbReference type="InterPro" id="IPR000835">
    <property type="entry name" value="HTH_MarR-typ"/>
</dbReference>
<reference evidence="5 6" key="1">
    <citation type="journal article" date="2021" name="Sci. Rep.">
        <title>The distribution of antibiotic resistance genes in chicken gut microbiota commensals.</title>
        <authorList>
            <person name="Juricova H."/>
            <person name="Matiasovicova J."/>
            <person name="Kubasova T."/>
            <person name="Cejkova D."/>
            <person name="Rychlik I."/>
        </authorList>
    </citation>
    <scope>NUCLEOTIDE SEQUENCE [LARGE SCALE GENOMIC DNA]</scope>
    <source>
        <strain evidence="5 6">An431b</strain>
    </source>
</reference>
<keyword evidence="3" id="KW-0804">Transcription</keyword>
<organism evidence="5 6">
    <name type="scientific">Anaerotignum lactatifermentans</name>
    <dbReference type="NCBI Taxonomy" id="160404"/>
    <lineage>
        <taxon>Bacteria</taxon>
        <taxon>Bacillati</taxon>
        <taxon>Bacillota</taxon>
        <taxon>Clostridia</taxon>
        <taxon>Lachnospirales</taxon>
        <taxon>Anaerotignaceae</taxon>
        <taxon>Anaerotignum</taxon>
    </lineage>
</organism>
<dbReference type="InterPro" id="IPR054630">
    <property type="entry name" value="BilQ"/>
</dbReference>
<dbReference type="EMBL" id="JACSNV010000009">
    <property type="protein sequence ID" value="MBM6878065.1"/>
    <property type="molecule type" value="Genomic_DNA"/>
</dbReference>
<protein>
    <submittedName>
        <fullName evidence="5">MarR family transcriptional regulator</fullName>
    </submittedName>
</protein>
<dbReference type="PANTHER" id="PTHR42756">
    <property type="entry name" value="TRANSCRIPTIONAL REGULATOR, MARR"/>
    <property type="match status" value="1"/>
</dbReference>
<sequence>MKDTLAFLVSQLRRDFSAYCGHQLQEMGVTQRELFYIIYIGNHGGCLAKEVSAALAADAGYTARLLAKLEERGFLRQEVNPQDKRAKQLYLTEEGEKISQASRRLFAQWDEEVFSRFSQEERQALLSQMKKIWAQRRAEADV</sequence>
<dbReference type="Pfam" id="PF12802">
    <property type="entry name" value="MarR_2"/>
    <property type="match status" value="1"/>
</dbReference>
<keyword evidence="6" id="KW-1185">Reference proteome</keyword>
<dbReference type="InterPro" id="IPR023187">
    <property type="entry name" value="Tscrpt_reg_MarR-type_CS"/>
</dbReference>
<proteinExistence type="predicted"/>
<evidence type="ECO:0000313" key="5">
    <source>
        <dbReference type="EMBL" id="MBM6878065.1"/>
    </source>
</evidence>
<dbReference type="SUPFAM" id="SSF46785">
    <property type="entry name" value="Winged helix' DNA-binding domain"/>
    <property type="match status" value="1"/>
</dbReference>